<evidence type="ECO:0000313" key="3">
    <source>
        <dbReference type="Proteomes" id="UP000289257"/>
    </source>
</evidence>
<feature type="transmembrane region" description="Helical" evidence="1">
    <location>
        <begin position="12"/>
        <end position="31"/>
    </location>
</feature>
<dbReference type="InterPro" id="IPR045584">
    <property type="entry name" value="Pilin-like"/>
</dbReference>
<sequence length="133" mass="15263">MKTMHTSKGFTIIELIFIIVLLGTASVLFFVQRQNLETSGRDETRKTAINAMYYSIEEVYFKKNNFYPRTIDSSVLPSVDPALFTDPNGIKIGEATSNYRYEPYNCTGDQCKNYTLRTTLENEADYVKTNRSN</sequence>
<dbReference type="Gene3D" id="3.30.700.10">
    <property type="entry name" value="Glycoprotein, Type 4 Pilin"/>
    <property type="match status" value="1"/>
</dbReference>
<keyword evidence="1" id="KW-1133">Transmembrane helix</keyword>
<comment type="caution">
    <text evidence="2">The sequence shown here is derived from an EMBL/GenBank/DDBJ whole genome shotgun (WGS) entry which is preliminary data.</text>
</comment>
<gene>
    <name evidence="2" type="ORF">EOT05_00700</name>
</gene>
<keyword evidence="1" id="KW-0812">Transmembrane</keyword>
<dbReference type="Proteomes" id="UP000289257">
    <property type="component" value="Unassembled WGS sequence"/>
</dbReference>
<dbReference type="SUPFAM" id="SSF54523">
    <property type="entry name" value="Pili subunits"/>
    <property type="match status" value="1"/>
</dbReference>
<accession>A0A4Q0AGJ0</accession>
<evidence type="ECO:0000313" key="2">
    <source>
        <dbReference type="EMBL" id="RWZ78271.1"/>
    </source>
</evidence>
<evidence type="ECO:0000256" key="1">
    <source>
        <dbReference type="SAM" id="Phobius"/>
    </source>
</evidence>
<protein>
    <submittedName>
        <fullName evidence="2">Type II secretion system protein</fullName>
    </submittedName>
</protein>
<name>A0A4Q0AGJ0_9BACT</name>
<reference evidence="2" key="1">
    <citation type="submission" date="2019-01" db="EMBL/GenBank/DDBJ databases">
        <title>Genomic signatures and co-occurrence patterns of the ultra-small Saccharimodia (Patescibacteria phylum) suggest a symbiotic lifestyle.</title>
        <authorList>
            <person name="Lemos L."/>
            <person name="Medeiros J."/>
            <person name="Andreote F."/>
            <person name="Fernandes G."/>
            <person name="Varani A."/>
            <person name="Oliveira G."/>
            <person name="Pylro V."/>
        </authorList>
    </citation>
    <scope>NUCLEOTIDE SEQUENCE [LARGE SCALE GENOMIC DNA]</scope>
    <source>
        <strain evidence="2">AMD02</strain>
    </source>
</reference>
<keyword evidence="1" id="KW-0472">Membrane</keyword>
<organism evidence="2 3">
    <name type="scientific">Candidatus Microsaccharimonas sossegonensis</name>
    <dbReference type="NCBI Taxonomy" id="2506948"/>
    <lineage>
        <taxon>Bacteria</taxon>
        <taxon>Candidatus Saccharimonadota</taxon>
        <taxon>Candidatus Saccharimonadia</taxon>
        <taxon>Candidatus Saccharimonadales</taxon>
        <taxon>Candidatus Saccharimonadaceae</taxon>
        <taxon>Candidatus Microsaccharimonas</taxon>
    </lineage>
</organism>
<proteinExistence type="predicted"/>
<keyword evidence="3" id="KW-1185">Reference proteome</keyword>
<dbReference type="EMBL" id="SCKX01000001">
    <property type="protein sequence ID" value="RWZ78271.1"/>
    <property type="molecule type" value="Genomic_DNA"/>
</dbReference>
<dbReference type="AlphaFoldDB" id="A0A4Q0AGJ0"/>